<feature type="compositionally biased region" description="Basic and acidic residues" evidence="1">
    <location>
        <begin position="127"/>
        <end position="139"/>
    </location>
</feature>
<protein>
    <recommendedName>
        <fullName evidence="4">Prion-inhibition and propagation HeLo domain-containing protein</fullName>
    </recommendedName>
</protein>
<gene>
    <name evidence="2" type="ORF">GT037_000081</name>
</gene>
<feature type="region of interest" description="Disordered" evidence="1">
    <location>
        <begin position="852"/>
        <end position="906"/>
    </location>
</feature>
<evidence type="ECO:0008006" key="4">
    <source>
        <dbReference type="Google" id="ProtNLM"/>
    </source>
</evidence>
<feature type="compositionally biased region" description="Polar residues" evidence="1">
    <location>
        <begin position="104"/>
        <end position="115"/>
    </location>
</feature>
<evidence type="ECO:0000313" key="3">
    <source>
        <dbReference type="Proteomes" id="UP000596902"/>
    </source>
</evidence>
<dbReference type="Proteomes" id="UP000596902">
    <property type="component" value="Unassembled WGS sequence"/>
</dbReference>
<dbReference type="RefSeq" id="XP_038790984.1">
    <property type="nucleotide sequence ID" value="XM_038925128.1"/>
</dbReference>
<reference evidence="2" key="1">
    <citation type="submission" date="2020-01" db="EMBL/GenBank/DDBJ databases">
        <authorList>
            <person name="Feng Z.H.Z."/>
        </authorList>
    </citation>
    <scope>NUCLEOTIDE SEQUENCE</scope>
    <source>
        <strain evidence="2">CBS107.38</strain>
    </source>
</reference>
<feature type="compositionally biased region" description="Basic and acidic residues" evidence="1">
    <location>
        <begin position="883"/>
        <end position="906"/>
    </location>
</feature>
<comment type="caution">
    <text evidence="2">The sequence shown here is derived from an EMBL/GenBank/DDBJ whole genome shotgun (WGS) entry which is preliminary data.</text>
</comment>
<feature type="region of interest" description="Disordered" evidence="1">
    <location>
        <begin position="102"/>
        <end position="141"/>
    </location>
</feature>
<dbReference type="InterPro" id="IPR038305">
    <property type="entry name" value="HeLo_sf"/>
</dbReference>
<proteinExistence type="predicted"/>
<name>A0A8H7BBL5_9PLEO</name>
<dbReference type="Gene3D" id="1.20.120.1020">
    <property type="entry name" value="Prion-inhibition and propagation, HeLo domain"/>
    <property type="match status" value="1"/>
</dbReference>
<dbReference type="EMBL" id="JAAABM010000001">
    <property type="protein sequence ID" value="KAF7681105.1"/>
    <property type="molecule type" value="Genomic_DNA"/>
</dbReference>
<reference evidence="2" key="2">
    <citation type="submission" date="2020-08" db="EMBL/GenBank/DDBJ databases">
        <title>Draft Genome Sequence of Cumin Blight Pathogen Alternaria burnsii.</title>
        <authorList>
            <person name="Feng Z."/>
        </authorList>
    </citation>
    <scope>NUCLEOTIDE SEQUENCE</scope>
    <source>
        <strain evidence="2">CBS107.38</strain>
    </source>
</reference>
<evidence type="ECO:0000256" key="1">
    <source>
        <dbReference type="SAM" id="MobiDB-lite"/>
    </source>
</evidence>
<keyword evidence="3" id="KW-1185">Reference proteome</keyword>
<sequence>MADPIGVVSLAITLIQGAYKAYGIHKLTEAFGNDFRRLQRRFDTQIGLLRIQAYRLRQATLLGLTGTSTDEKEWLSHIHGLVLEIKLNMETCQEIAEKYLGDLTPSSQPDGSQVTLKDPKTTTADLELSHTKEPVSEPRNKRRWRFLGKSGRKKVEELGKQKERPLDADEKPMYKSEKITAVTTIPPQILNETELDQKQKVEEDVSASLQGQTKYRSKLRWVTEDKQTYLENLQLISEDVGYLRIYVDTYIQPPDTTSNANAATGQLSRLPTDRARAIIASGNHVGRHQHGLVEQHSQAPGGDEQLEWLENSLFSCQEAFRQLRLDMRSDFSLKLCYDHRHTWRQFRPHRGVSARKDSILFILHTEPKRLSPEGFVLVIDTPGIQSCEKRCLEKISVGRHLRYRIQKGDIIEEIASSMDLDRTQKDEYTCLGSVKMNLTRPFVVPEDLVPISLRDKGKQALKASTSSENLHRGRDTYLIGPEDEFSETESLDGAFIEEKSQGEPTANGLVQKQDMESTLTETEYRILQRPMLYHVYQDRKSRWTPYKTLDKLLEEDKFRDHKFADSHLRLALLVTSNYVSLGASGQACIFRPVDCIYYTPTDGTSTLTHEEIILSPYIRISHDNAKQPTGLASGITSTKRIALLELGLLLYQIGSWRTLAYGHPDGLLGMVKDAVTNLAAVTNHTGHLLASLTHYCLTDQGFSTKRLSMGIHVSRIHEWPRYGNEDTYRALRAYLQSSQSDPRAKAVPTLILMNHRPVNEVLEICHFVLRPLEAALYNIGLLESKLEDGGSSTSKRRPNHLTMHKRHVDVETLYYYNIPYEWDPTDPDRFIILRDMDQRDLESLWKHTHRLRGSATTKKPPYNEPDGKHTSASDAEVDDEESDGPRFFRSRTFDGPDVPRRSVDSD</sequence>
<organism evidence="2 3">
    <name type="scientific">Alternaria burnsii</name>
    <dbReference type="NCBI Taxonomy" id="1187904"/>
    <lineage>
        <taxon>Eukaryota</taxon>
        <taxon>Fungi</taxon>
        <taxon>Dikarya</taxon>
        <taxon>Ascomycota</taxon>
        <taxon>Pezizomycotina</taxon>
        <taxon>Dothideomycetes</taxon>
        <taxon>Pleosporomycetidae</taxon>
        <taxon>Pleosporales</taxon>
        <taxon>Pleosporineae</taxon>
        <taxon>Pleosporaceae</taxon>
        <taxon>Alternaria</taxon>
        <taxon>Alternaria sect. Alternaria</taxon>
    </lineage>
</organism>
<dbReference type="GeneID" id="62198306"/>
<dbReference type="AlphaFoldDB" id="A0A8H7BBL5"/>
<accession>A0A8H7BBL5</accession>
<evidence type="ECO:0000313" key="2">
    <source>
        <dbReference type="EMBL" id="KAF7681105.1"/>
    </source>
</evidence>